<keyword evidence="4" id="KW-1185">Reference proteome</keyword>
<gene>
    <name evidence="3" type="ORF">Ciccas_000529</name>
</gene>
<keyword evidence="2" id="KW-0732">Signal</keyword>
<feature type="chain" id="PRO_5044791739" evidence="2">
    <location>
        <begin position="20"/>
        <end position="189"/>
    </location>
</feature>
<name>A0ABD2QMM3_9PLAT</name>
<protein>
    <submittedName>
        <fullName evidence="3">Uncharacterized protein</fullName>
    </submittedName>
</protein>
<evidence type="ECO:0000313" key="4">
    <source>
        <dbReference type="Proteomes" id="UP001626550"/>
    </source>
</evidence>
<organism evidence="3 4">
    <name type="scientific">Cichlidogyrus casuarinus</name>
    <dbReference type="NCBI Taxonomy" id="1844966"/>
    <lineage>
        <taxon>Eukaryota</taxon>
        <taxon>Metazoa</taxon>
        <taxon>Spiralia</taxon>
        <taxon>Lophotrochozoa</taxon>
        <taxon>Platyhelminthes</taxon>
        <taxon>Monogenea</taxon>
        <taxon>Monopisthocotylea</taxon>
        <taxon>Dactylogyridea</taxon>
        <taxon>Ancyrocephalidae</taxon>
        <taxon>Cichlidogyrus</taxon>
    </lineage>
</organism>
<evidence type="ECO:0000256" key="1">
    <source>
        <dbReference type="SAM" id="MobiDB-lite"/>
    </source>
</evidence>
<evidence type="ECO:0000313" key="3">
    <source>
        <dbReference type="EMBL" id="KAL3320783.1"/>
    </source>
</evidence>
<dbReference type="EMBL" id="JBJKFK010000029">
    <property type="protein sequence ID" value="KAL3320783.1"/>
    <property type="molecule type" value="Genomic_DNA"/>
</dbReference>
<feature type="signal peptide" evidence="2">
    <location>
        <begin position="1"/>
        <end position="19"/>
    </location>
</feature>
<evidence type="ECO:0000256" key="2">
    <source>
        <dbReference type="SAM" id="SignalP"/>
    </source>
</evidence>
<dbReference type="AlphaFoldDB" id="A0ABD2QMM3"/>
<accession>A0ABD2QMM3</accession>
<sequence>MMFTCLLLELLSLGLLVTSHPHLSDRNLSDKNLGSHSHLSDRSFSVGGYPIFDYDYGYSYKDPLLQARDAGYLSGYQDARYGRQNAVDARRKEEHKSWQQMIQRYLYNDYYSNFDNQVRRAATAGETSSYPNSNSGNQRMENYEIFVQQDYSDSARNTQNGALPGNSYQDQESMPTITQNLDSLSQTQV</sequence>
<feature type="region of interest" description="Disordered" evidence="1">
    <location>
        <begin position="155"/>
        <end position="174"/>
    </location>
</feature>
<comment type="caution">
    <text evidence="3">The sequence shown here is derived from an EMBL/GenBank/DDBJ whole genome shotgun (WGS) entry which is preliminary data.</text>
</comment>
<proteinExistence type="predicted"/>
<dbReference type="Proteomes" id="UP001626550">
    <property type="component" value="Unassembled WGS sequence"/>
</dbReference>
<reference evidence="3 4" key="1">
    <citation type="submission" date="2024-11" db="EMBL/GenBank/DDBJ databases">
        <title>Adaptive evolution of stress response genes in parasites aligns with host niche diversity.</title>
        <authorList>
            <person name="Hahn C."/>
            <person name="Resl P."/>
        </authorList>
    </citation>
    <scope>NUCLEOTIDE SEQUENCE [LARGE SCALE GENOMIC DNA]</scope>
    <source>
        <strain evidence="3">EGGRZ-B1_66</strain>
        <tissue evidence="3">Body</tissue>
    </source>
</reference>